<dbReference type="InterPro" id="IPR022901">
    <property type="entry name" value="snRNP_Sm-like_arc"/>
</dbReference>
<feature type="domain" description="Sm" evidence="4">
    <location>
        <begin position="10"/>
        <end position="79"/>
    </location>
</feature>
<dbReference type="InParanoid" id="L0A8I5"/>
<dbReference type="Pfam" id="PF01423">
    <property type="entry name" value="LSM"/>
    <property type="match status" value="1"/>
</dbReference>
<dbReference type="GO" id="GO:0003723">
    <property type="term" value="F:RNA binding"/>
    <property type="evidence" value="ECO:0007669"/>
    <property type="project" value="InterPro"/>
</dbReference>
<dbReference type="STRING" id="1056495.Calag_0360"/>
<evidence type="ECO:0000313" key="6">
    <source>
        <dbReference type="Proteomes" id="UP000010469"/>
    </source>
</evidence>
<evidence type="ECO:0000256" key="2">
    <source>
        <dbReference type="ARBA" id="ARBA00021121"/>
    </source>
</evidence>
<dbReference type="AlphaFoldDB" id="L0A8I5"/>
<gene>
    <name evidence="5" type="ordered locus">Calag_0360</name>
</gene>
<dbReference type="GeneID" id="14211620"/>
<organism evidence="5 6">
    <name type="scientific">Caldisphaera lagunensis (strain DSM 15908 / JCM 11604 / ANMR 0165 / IC-154)</name>
    <dbReference type="NCBI Taxonomy" id="1056495"/>
    <lineage>
        <taxon>Archaea</taxon>
        <taxon>Thermoproteota</taxon>
        <taxon>Thermoprotei</taxon>
        <taxon>Acidilobales</taxon>
        <taxon>Caldisphaeraceae</taxon>
        <taxon>Caldisphaera</taxon>
    </lineage>
</organism>
<dbReference type="CDD" id="cd01731">
    <property type="entry name" value="archaeal_Sm1"/>
    <property type="match status" value="1"/>
</dbReference>
<evidence type="ECO:0000313" key="5">
    <source>
        <dbReference type="EMBL" id="AFZ70136.1"/>
    </source>
</evidence>
<dbReference type="Gene3D" id="2.30.30.100">
    <property type="match status" value="1"/>
</dbReference>
<accession>L0A8I5</accession>
<dbReference type="SUPFAM" id="SSF50182">
    <property type="entry name" value="Sm-like ribonucleoproteins"/>
    <property type="match status" value="1"/>
</dbReference>
<dbReference type="InterPro" id="IPR044641">
    <property type="entry name" value="Lsm7/SmG-like"/>
</dbReference>
<evidence type="ECO:0000259" key="4">
    <source>
        <dbReference type="PROSITE" id="PS52002"/>
    </source>
</evidence>
<proteinExistence type="inferred from homology"/>
<evidence type="ECO:0000256" key="1">
    <source>
        <dbReference type="ARBA" id="ARBA00006850"/>
    </source>
</evidence>
<sequence length="79" mass="8624">MSENSHLQANTFKAMADYLNSSVLVKMKGNREVKGILTSYDQHLNLILEKAEELEGKVSRPLGLVLLRGDNVIAVSPAG</sequence>
<dbReference type="Proteomes" id="UP000010469">
    <property type="component" value="Chromosome"/>
</dbReference>
<dbReference type="FunCoup" id="L0A8I5">
    <property type="interactions" value="151"/>
</dbReference>
<dbReference type="HOGENOM" id="CLU_076902_11_1_2"/>
<keyword evidence="3 5" id="KW-0687">Ribonucleoprotein</keyword>
<reference evidence="6" key="1">
    <citation type="submission" date="2012-03" db="EMBL/GenBank/DDBJ databases">
        <title>Complete genome of Caldisphaera lagunensis DSM 15908.</title>
        <authorList>
            <person name="Lucas S."/>
            <person name="Copeland A."/>
            <person name="Lapidus A."/>
            <person name="Glavina del Rio T."/>
            <person name="Dalin E."/>
            <person name="Tice H."/>
            <person name="Bruce D."/>
            <person name="Goodwin L."/>
            <person name="Pitluck S."/>
            <person name="Peters L."/>
            <person name="Mikhailova N."/>
            <person name="Teshima H."/>
            <person name="Kyrpides N."/>
            <person name="Mavromatis K."/>
            <person name="Ivanova N."/>
            <person name="Brettin T."/>
            <person name="Detter J.C."/>
            <person name="Han C."/>
            <person name="Larimer F."/>
            <person name="Land M."/>
            <person name="Hauser L."/>
            <person name="Markowitz V."/>
            <person name="Cheng J.-F."/>
            <person name="Hugenholtz P."/>
            <person name="Woyke T."/>
            <person name="Wu D."/>
            <person name="Spring S."/>
            <person name="Schroeder M."/>
            <person name="Brambilla E."/>
            <person name="Klenk H.-P."/>
            <person name="Eisen J.A."/>
        </authorList>
    </citation>
    <scope>NUCLEOTIDE SEQUENCE [LARGE SCALE GENOMIC DNA]</scope>
    <source>
        <strain evidence="6">DSM 15908 / JCM 11604 / IC-154</strain>
    </source>
</reference>
<dbReference type="eggNOG" id="arCOG00998">
    <property type="taxonomic scope" value="Archaea"/>
</dbReference>
<name>L0A8I5_CALLD</name>
<dbReference type="EMBL" id="CP003378">
    <property type="protein sequence ID" value="AFZ70136.1"/>
    <property type="molecule type" value="Genomic_DNA"/>
</dbReference>
<dbReference type="PANTHER" id="PTHR10553">
    <property type="entry name" value="SMALL NUCLEAR RIBONUCLEOPROTEIN"/>
    <property type="match status" value="1"/>
</dbReference>
<comment type="similarity">
    <text evidence="1">Belongs to the snRNP Sm proteins family.</text>
</comment>
<dbReference type="KEGG" id="clg:Calag_0360"/>
<dbReference type="GO" id="GO:1990904">
    <property type="term" value="C:ribonucleoprotein complex"/>
    <property type="evidence" value="ECO:0007669"/>
    <property type="project" value="UniProtKB-KW"/>
</dbReference>
<keyword evidence="6" id="KW-1185">Reference proteome</keyword>
<evidence type="ECO:0000256" key="3">
    <source>
        <dbReference type="ARBA" id="ARBA00023274"/>
    </source>
</evidence>
<dbReference type="InterPro" id="IPR001163">
    <property type="entry name" value="Sm_dom_euk/arc"/>
</dbReference>
<dbReference type="RefSeq" id="WP_015232034.1">
    <property type="nucleotide sequence ID" value="NC_019791.1"/>
</dbReference>
<dbReference type="PANTHER" id="PTHR10553:SF5">
    <property type="entry name" value="U6 SNRNA-ASSOCIATED SM-LIKE PROTEIN LSM7"/>
    <property type="match status" value="1"/>
</dbReference>
<dbReference type="SMART" id="SM00651">
    <property type="entry name" value="Sm"/>
    <property type="match status" value="1"/>
</dbReference>
<dbReference type="PROSITE" id="PS52002">
    <property type="entry name" value="SM"/>
    <property type="match status" value="1"/>
</dbReference>
<dbReference type="InterPro" id="IPR047575">
    <property type="entry name" value="Sm"/>
</dbReference>
<dbReference type="InterPro" id="IPR010920">
    <property type="entry name" value="LSM_dom_sf"/>
</dbReference>
<protein>
    <recommendedName>
        <fullName evidence="2">Putative snRNP Sm-like protein</fullName>
    </recommendedName>
</protein>